<dbReference type="NCBIfam" id="TIGR00377">
    <property type="entry name" value="ant_ant_sig"/>
    <property type="match status" value="1"/>
</dbReference>
<protein>
    <recommendedName>
        <fullName evidence="2">Anti-sigma factor antagonist</fullName>
    </recommendedName>
</protein>
<dbReference type="OrthoDB" id="9793697at2"/>
<dbReference type="GeneID" id="88849444"/>
<reference evidence="5" key="1">
    <citation type="submission" date="2018-11" db="EMBL/GenBank/DDBJ databases">
        <title>Comparative genomics of Parolsenella catena and Libanicoccus massiliensis: Reclassification of Libanicoccus massiliensis as Parolsenella massiliensis comb. nov.</title>
        <authorList>
            <person name="Sakamoto M."/>
            <person name="Ikeyama N."/>
            <person name="Murakami T."/>
            <person name="Mori H."/>
            <person name="Yuki M."/>
            <person name="Ohkuma M."/>
        </authorList>
    </citation>
    <scope>NUCLEOTIDE SEQUENCE [LARGE SCALE GENOMIC DNA]</scope>
    <source>
        <strain evidence="5">JCM 31932</strain>
    </source>
</reference>
<dbReference type="GO" id="GO:0043856">
    <property type="term" value="F:anti-sigma factor antagonist activity"/>
    <property type="evidence" value="ECO:0007669"/>
    <property type="project" value="InterPro"/>
</dbReference>
<dbReference type="Proteomes" id="UP000273154">
    <property type="component" value="Chromosome"/>
</dbReference>
<dbReference type="PANTHER" id="PTHR33495:SF2">
    <property type="entry name" value="ANTI-SIGMA FACTOR ANTAGONIST TM_1081-RELATED"/>
    <property type="match status" value="1"/>
</dbReference>
<sequence length="103" mass="10383">MDLSIKTTTDAGASTVTVTGEVDVSNANELREALDAVLGQTPAGISVDLAQVAYIDSTGIGVLVGAATRSADAGVTFAVTNPQPNVRRVLGLLGVEGQLNISD</sequence>
<gene>
    <name evidence="4" type="primary">rsbV</name>
    <name evidence="4" type="ORF">Pcatena_13080</name>
</gene>
<dbReference type="KEGG" id="pcat:Pcatena_13080"/>
<dbReference type="PROSITE" id="PS50801">
    <property type="entry name" value="STAS"/>
    <property type="match status" value="1"/>
</dbReference>
<dbReference type="InterPro" id="IPR036513">
    <property type="entry name" value="STAS_dom_sf"/>
</dbReference>
<evidence type="ECO:0000259" key="3">
    <source>
        <dbReference type="PROSITE" id="PS50801"/>
    </source>
</evidence>
<evidence type="ECO:0000313" key="4">
    <source>
        <dbReference type="EMBL" id="BBH50721.1"/>
    </source>
</evidence>
<accession>A0A3G9JYY1</accession>
<dbReference type="InterPro" id="IPR003658">
    <property type="entry name" value="Anti-sigma_ant"/>
</dbReference>
<dbReference type="Pfam" id="PF01740">
    <property type="entry name" value="STAS"/>
    <property type="match status" value="1"/>
</dbReference>
<dbReference type="InterPro" id="IPR002645">
    <property type="entry name" value="STAS_dom"/>
</dbReference>
<dbReference type="SUPFAM" id="SSF52091">
    <property type="entry name" value="SpoIIaa-like"/>
    <property type="match status" value="1"/>
</dbReference>
<dbReference type="CDD" id="cd07043">
    <property type="entry name" value="STAS_anti-anti-sigma_factors"/>
    <property type="match status" value="1"/>
</dbReference>
<dbReference type="Gene3D" id="3.30.750.24">
    <property type="entry name" value="STAS domain"/>
    <property type="match status" value="1"/>
</dbReference>
<keyword evidence="5" id="KW-1185">Reference proteome</keyword>
<organism evidence="4 5">
    <name type="scientific">Parolsenella catena</name>
    <dbReference type="NCBI Taxonomy" id="2003188"/>
    <lineage>
        <taxon>Bacteria</taxon>
        <taxon>Bacillati</taxon>
        <taxon>Actinomycetota</taxon>
        <taxon>Coriobacteriia</taxon>
        <taxon>Coriobacteriales</taxon>
        <taxon>Atopobiaceae</taxon>
        <taxon>Parolsenella</taxon>
    </lineage>
</organism>
<comment type="similarity">
    <text evidence="1 2">Belongs to the anti-sigma-factor antagonist family.</text>
</comment>
<dbReference type="PANTHER" id="PTHR33495">
    <property type="entry name" value="ANTI-SIGMA FACTOR ANTAGONIST TM_1081-RELATED-RELATED"/>
    <property type="match status" value="1"/>
</dbReference>
<evidence type="ECO:0000256" key="2">
    <source>
        <dbReference type="RuleBase" id="RU003749"/>
    </source>
</evidence>
<dbReference type="RefSeq" id="WP_126422766.1">
    <property type="nucleotide sequence ID" value="NZ_AP019367.1"/>
</dbReference>
<evidence type="ECO:0000313" key="5">
    <source>
        <dbReference type="Proteomes" id="UP000273154"/>
    </source>
</evidence>
<dbReference type="AlphaFoldDB" id="A0A3G9JYY1"/>
<dbReference type="EMBL" id="AP019367">
    <property type="protein sequence ID" value="BBH50721.1"/>
    <property type="molecule type" value="Genomic_DNA"/>
</dbReference>
<proteinExistence type="inferred from homology"/>
<name>A0A3G9JYY1_9ACTN</name>
<evidence type="ECO:0000256" key="1">
    <source>
        <dbReference type="ARBA" id="ARBA00009013"/>
    </source>
</evidence>
<feature type="domain" description="STAS" evidence="3">
    <location>
        <begin position="3"/>
        <end position="103"/>
    </location>
</feature>